<evidence type="ECO:0000256" key="1">
    <source>
        <dbReference type="SAM" id="Coils"/>
    </source>
</evidence>
<keyword evidence="5" id="KW-1185">Reference proteome</keyword>
<evidence type="ECO:0000259" key="2">
    <source>
        <dbReference type="Pfam" id="PF06527"/>
    </source>
</evidence>
<feature type="coiled-coil region" evidence="1">
    <location>
        <begin position="422"/>
        <end position="449"/>
    </location>
</feature>
<accession>A0AAD2ARS8</accession>
<organism evidence="4 5">
    <name type="scientific">Ralstonia wenshanensis</name>
    <dbReference type="NCBI Taxonomy" id="2842456"/>
    <lineage>
        <taxon>Bacteria</taxon>
        <taxon>Pseudomonadati</taxon>
        <taxon>Pseudomonadota</taxon>
        <taxon>Betaproteobacteria</taxon>
        <taxon>Burkholderiales</taxon>
        <taxon>Burkholderiaceae</taxon>
        <taxon>Ralstonia</taxon>
    </lineage>
</organism>
<keyword evidence="1" id="KW-0175">Coiled coil</keyword>
<dbReference type="RefSeq" id="WP_394372353.1">
    <property type="nucleotide sequence ID" value="NZ_CATWAF010000001.1"/>
</dbReference>
<dbReference type="Pfam" id="PF15978">
    <property type="entry name" value="TnsD"/>
    <property type="match status" value="1"/>
</dbReference>
<evidence type="ECO:0000259" key="3">
    <source>
        <dbReference type="Pfam" id="PF15978"/>
    </source>
</evidence>
<evidence type="ECO:0000313" key="4">
    <source>
        <dbReference type="EMBL" id="CAJ0683587.1"/>
    </source>
</evidence>
<dbReference type="Proteomes" id="UP001189915">
    <property type="component" value="Unassembled WGS sequence"/>
</dbReference>
<sequence>MHGVLIGYMPELLPGELLYSLLARTVAANAMGPPQEYIEFFFGTKDAIPSVDVPAHIQAIHKSLGSSSPARSSAGLLEIGTTYPYHRAFITPERNVQLSAALLHGGGSGIKLRLGTIANGFGAQPALKFCPLCLSYDIATYGSGCWHKEHHLPDVTCCPTHGIRLVGSFFDSTKYRNRQRLIAPPCVPAPVSPIPQMPTAQELALAVLSRDMLYAHAQPIDPTQRINAYRIGLAELGLLGAHQRIRHEHVSAALRDFHHNFLGLPHANRLLSTETTPLAWLHRIFEKPNQSVHPICHLLLIQFLFGCVAKYLSTLESARDVVRRPSSHLAHKQDEATVHGSDYLLDPSISCRRAAVLSGSSVTTAVLRRRAAGVPVQDRRKRLNREIIQALQTDICIGMPMAQIASKHGVSLSTVYRVQWETPELSAERDAAREQAERLRRRARWLRAIQTSTVDEQTRGARFVDPAAFAWLYRHDAAWLRSVRPSPRERKQLRVDWHERDLKLCARLQKEVQRLRIQNCRRRIGRTLMQEFIGEAMIRANRARLPELCAYIDQTLESRVAFYARRVDAAVIQLSDEGIPLSPWRVRRLAGVRNWSPEVAQYACRAIEAAASSPPKRTNF</sequence>
<name>A0AAD2ARS8_9RALS</name>
<dbReference type="EMBL" id="CATWAF010000001">
    <property type="protein sequence ID" value="CAJ0683587.1"/>
    <property type="molecule type" value="Genomic_DNA"/>
</dbReference>
<reference evidence="4 5" key="1">
    <citation type="submission" date="2023-07" db="EMBL/GenBank/DDBJ databases">
        <authorList>
            <person name="Peeters C."/>
        </authorList>
    </citation>
    <scope>NUCLEOTIDE SEQUENCE [LARGE SCALE GENOMIC DNA]</scope>
    <source>
        <strain evidence="4 5">LMG 18091</strain>
    </source>
</reference>
<dbReference type="InterPro" id="IPR032750">
    <property type="entry name" value="TnsD_C"/>
</dbReference>
<comment type="caution">
    <text evidence="4">The sequence shown here is derived from an EMBL/GenBank/DDBJ whole genome shotgun (WGS) entry which is preliminary data.</text>
</comment>
<feature type="domain" description="Transposon Tn7 transposition protein TnsD C-terminal" evidence="3">
    <location>
        <begin position="210"/>
        <end position="552"/>
    </location>
</feature>
<evidence type="ECO:0000313" key="5">
    <source>
        <dbReference type="Proteomes" id="UP001189915"/>
    </source>
</evidence>
<dbReference type="InterPro" id="IPR009492">
    <property type="entry name" value="TniQ"/>
</dbReference>
<protein>
    <recommendedName>
        <fullName evidence="6">Transposon Tn7 transposition protein TnsD C-termianl domain-containing protein</fullName>
    </recommendedName>
</protein>
<dbReference type="Pfam" id="PF06527">
    <property type="entry name" value="TniQ"/>
    <property type="match status" value="1"/>
</dbReference>
<feature type="domain" description="TniQ" evidence="2">
    <location>
        <begin position="9"/>
        <end position="165"/>
    </location>
</feature>
<proteinExistence type="predicted"/>
<gene>
    <name evidence="4" type="ORF">LMG18091_00010</name>
</gene>
<evidence type="ECO:0008006" key="6">
    <source>
        <dbReference type="Google" id="ProtNLM"/>
    </source>
</evidence>
<dbReference type="AlphaFoldDB" id="A0AAD2ARS8"/>